<evidence type="ECO:0000256" key="4">
    <source>
        <dbReference type="ARBA" id="ARBA00029440"/>
    </source>
</evidence>
<dbReference type="InterPro" id="IPR011008">
    <property type="entry name" value="Dimeric_a/b-barrel"/>
</dbReference>
<evidence type="ECO:0000313" key="6">
    <source>
        <dbReference type="EMBL" id="HEB48355.1"/>
    </source>
</evidence>
<protein>
    <submittedName>
        <fullName evidence="6">Lrp/AsnC family transcriptional regulator</fullName>
    </submittedName>
</protein>
<sequence length="156" mass="17407">MSQGGGEIKLDHVDRKILEILQDNAKTPYSQIASQVGISEATVHLRIKKLVAAGVIKRFQAIVDPEKVGKKVTAIIAVIATPQKYSQVLKQLEKLEDVYEIYDVTGEYSTILKVRVKNKEELAKLIDLVGSIDGVESTKTMYVLRAIKEDTRVRID</sequence>
<dbReference type="SMART" id="SM00344">
    <property type="entry name" value="HTH_ASNC"/>
    <property type="match status" value="1"/>
</dbReference>
<feature type="domain" description="HTH asnC-type" evidence="5">
    <location>
        <begin position="10"/>
        <end position="71"/>
    </location>
</feature>
<dbReference type="Pfam" id="PF01037">
    <property type="entry name" value="AsnC_trans_reg"/>
    <property type="match status" value="1"/>
</dbReference>
<dbReference type="SUPFAM" id="SSF54909">
    <property type="entry name" value="Dimeric alpha+beta barrel"/>
    <property type="match status" value="1"/>
</dbReference>
<dbReference type="GO" id="GO:0043200">
    <property type="term" value="P:response to amino acid"/>
    <property type="evidence" value="ECO:0007669"/>
    <property type="project" value="TreeGrafter"/>
</dbReference>
<name>A0A7C1T185_THEPE</name>
<dbReference type="Pfam" id="PF13412">
    <property type="entry name" value="HTH_24"/>
    <property type="match status" value="1"/>
</dbReference>
<comment type="pathway">
    <text evidence="4">Amino-acid biosynthesis.</text>
</comment>
<dbReference type="Gene3D" id="1.10.10.10">
    <property type="entry name" value="Winged helix-like DNA-binding domain superfamily/Winged helix DNA-binding domain"/>
    <property type="match status" value="1"/>
</dbReference>
<dbReference type="Gene3D" id="3.30.70.920">
    <property type="match status" value="1"/>
</dbReference>
<comment type="caution">
    <text evidence="6">The sequence shown here is derived from an EMBL/GenBank/DDBJ whole genome shotgun (WGS) entry which is preliminary data.</text>
</comment>
<evidence type="ECO:0000256" key="3">
    <source>
        <dbReference type="ARBA" id="ARBA00023163"/>
    </source>
</evidence>
<dbReference type="EMBL" id="DSKP01000033">
    <property type="protein sequence ID" value="HEB48355.1"/>
    <property type="molecule type" value="Genomic_DNA"/>
</dbReference>
<proteinExistence type="predicted"/>
<dbReference type="InterPro" id="IPR011991">
    <property type="entry name" value="ArsR-like_HTH"/>
</dbReference>
<evidence type="ECO:0000259" key="5">
    <source>
        <dbReference type="PROSITE" id="PS50956"/>
    </source>
</evidence>
<dbReference type="AlphaFoldDB" id="A0A7C1T185"/>
<evidence type="ECO:0000256" key="1">
    <source>
        <dbReference type="ARBA" id="ARBA00023015"/>
    </source>
</evidence>
<dbReference type="InterPro" id="IPR000485">
    <property type="entry name" value="AsnC-type_HTH_dom"/>
</dbReference>
<gene>
    <name evidence="7" type="ORF">ENM88_02720</name>
    <name evidence="6" type="ORF">ENP77_00965</name>
</gene>
<dbReference type="PROSITE" id="PS50956">
    <property type="entry name" value="HTH_ASNC_2"/>
    <property type="match status" value="1"/>
</dbReference>
<evidence type="ECO:0000313" key="7">
    <source>
        <dbReference type="EMBL" id="HHP04650.1"/>
    </source>
</evidence>
<dbReference type="EMBL" id="DRZM01000089">
    <property type="protein sequence ID" value="HHP04650.1"/>
    <property type="molecule type" value="Genomic_DNA"/>
</dbReference>
<dbReference type="InterPro" id="IPR019888">
    <property type="entry name" value="Tscrpt_reg_AsnC-like"/>
</dbReference>
<evidence type="ECO:0000256" key="2">
    <source>
        <dbReference type="ARBA" id="ARBA00023125"/>
    </source>
</evidence>
<accession>A0A7C1T185</accession>
<organism evidence="6">
    <name type="scientific">Thermofilum pendens</name>
    <dbReference type="NCBI Taxonomy" id="2269"/>
    <lineage>
        <taxon>Archaea</taxon>
        <taxon>Thermoproteota</taxon>
        <taxon>Thermoprotei</taxon>
        <taxon>Thermofilales</taxon>
        <taxon>Thermofilaceae</taxon>
        <taxon>Thermofilum</taxon>
    </lineage>
</organism>
<dbReference type="PROSITE" id="PS00519">
    <property type="entry name" value="HTH_ASNC_1"/>
    <property type="match status" value="1"/>
</dbReference>
<dbReference type="GO" id="GO:0005829">
    <property type="term" value="C:cytosol"/>
    <property type="evidence" value="ECO:0007669"/>
    <property type="project" value="TreeGrafter"/>
</dbReference>
<dbReference type="GO" id="GO:0043565">
    <property type="term" value="F:sequence-specific DNA binding"/>
    <property type="evidence" value="ECO:0007669"/>
    <property type="project" value="InterPro"/>
</dbReference>
<keyword evidence="1" id="KW-0805">Transcription regulation</keyword>
<dbReference type="PANTHER" id="PTHR30154:SF34">
    <property type="entry name" value="TRANSCRIPTIONAL REGULATOR AZLB"/>
    <property type="match status" value="1"/>
</dbReference>
<dbReference type="InterPro" id="IPR019887">
    <property type="entry name" value="Tscrpt_reg_AsnC/Lrp_C"/>
</dbReference>
<keyword evidence="2" id="KW-0238">DNA-binding</keyword>
<reference evidence="6" key="1">
    <citation type="journal article" date="2020" name="mSystems">
        <title>Genome- and Community-Level Interaction Insights into Carbon Utilization and Element Cycling Functions of Hydrothermarchaeota in Hydrothermal Sediment.</title>
        <authorList>
            <person name="Zhou Z."/>
            <person name="Liu Y."/>
            <person name="Xu W."/>
            <person name="Pan J."/>
            <person name="Luo Z.H."/>
            <person name="Li M."/>
        </authorList>
    </citation>
    <scope>NUCLEOTIDE SEQUENCE [LARGE SCALE GENOMIC DNA]</scope>
    <source>
        <strain evidence="7">SpSt-1125</strain>
        <strain evidence="6">SpSt-25</strain>
    </source>
</reference>
<dbReference type="PANTHER" id="PTHR30154">
    <property type="entry name" value="LEUCINE-RESPONSIVE REGULATORY PROTEIN"/>
    <property type="match status" value="1"/>
</dbReference>
<dbReference type="InterPro" id="IPR036390">
    <property type="entry name" value="WH_DNA-bd_sf"/>
</dbReference>
<dbReference type="InterPro" id="IPR019885">
    <property type="entry name" value="Tscrpt_reg_HTH_AsnC-type_CS"/>
</dbReference>
<dbReference type="SUPFAM" id="SSF46785">
    <property type="entry name" value="Winged helix' DNA-binding domain"/>
    <property type="match status" value="1"/>
</dbReference>
<dbReference type="InterPro" id="IPR036388">
    <property type="entry name" value="WH-like_DNA-bd_sf"/>
</dbReference>
<keyword evidence="3" id="KW-0804">Transcription</keyword>
<dbReference type="PRINTS" id="PR00033">
    <property type="entry name" value="HTHASNC"/>
</dbReference>
<dbReference type="CDD" id="cd00090">
    <property type="entry name" value="HTH_ARSR"/>
    <property type="match status" value="1"/>
</dbReference>